<name>A0A0A9ML71_ARUDO</name>
<organism evidence="2">
    <name type="scientific">Arundo donax</name>
    <name type="common">Giant reed</name>
    <name type="synonym">Donax arundinaceus</name>
    <dbReference type="NCBI Taxonomy" id="35708"/>
    <lineage>
        <taxon>Eukaryota</taxon>
        <taxon>Viridiplantae</taxon>
        <taxon>Streptophyta</taxon>
        <taxon>Embryophyta</taxon>
        <taxon>Tracheophyta</taxon>
        <taxon>Spermatophyta</taxon>
        <taxon>Magnoliopsida</taxon>
        <taxon>Liliopsida</taxon>
        <taxon>Poales</taxon>
        <taxon>Poaceae</taxon>
        <taxon>PACMAD clade</taxon>
        <taxon>Arundinoideae</taxon>
        <taxon>Arundineae</taxon>
        <taxon>Arundo</taxon>
    </lineage>
</organism>
<dbReference type="EMBL" id="GBRH01243233">
    <property type="protein sequence ID" value="JAD54662.1"/>
    <property type="molecule type" value="Transcribed_RNA"/>
</dbReference>
<sequence>MLELRIKHGLPVPQIPHRPGPNSSSDQAGSHPPELTGPKNETNEAKRRSRGGGEEQ</sequence>
<dbReference type="AlphaFoldDB" id="A0A0A9ML71"/>
<reference evidence="2" key="2">
    <citation type="journal article" date="2015" name="Data Brief">
        <title>Shoot transcriptome of the giant reed, Arundo donax.</title>
        <authorList>
            <person name="Barrero R.A."/>
            <person name="Guerrero F.D."/>
            <person name="Moolhuijzen P."/>
            <person name="Goolsby J.A."/>
            <person name="Tidwell J."/>
            <person name="Bellgard S.E."/>
            <person name="Bellgard M.I."/>
        </authorList>
    </citation>
    <scope>NUCLEOTIDE SEQUENCE</scope>
    <source>
        <tissue evidence="2">Shoot tissue taken approximately 20 cm above the soil surface</tissue>
    </source>
</reference>
<proteinExistence type="predicted"/>
<protein>
    <submittedName>
        <fullName evidence="2">Uncharacterized protein</fullName>
    </submittedName>
</protein>
<accession>A0A0A9ML71</accession>
<evidence type="ECO:0000256" key="1">
    <source>
        <dbReference type="SAM" id="MobiDB-lite"/>
    </source>
</evidence>
<reference evidence="2" key="1">
    <citation type="submission" date="2014-09" db="EMBL/GenBank/DDBJ databases">
        <authorList>
            <person name="Magalhaes I.L.F."/>
            <person name="Oliveira U."/>
            <person name="Santos F.R."/>
            <person name="Vidigal T.H.D.A."/>
            <person name="Brescovit A.D."/>
            <person name="Santos A.J."/>
        </authorList>
    </citation>
    <scope>NUCLEOTIDE SEQUENCE</scope>
    <source>
        <tissue evidence="2">Shoot tissue taken approximately 20 cm above the soil surface</tissue>
    </source>
</reference>
<feature type="compositionally biased region" description="Basic and acidic residues" evidence="1">
    <location>
        <begin position="41"/>
        <end position="56"/>
    </location>
</feature>
<feature type="region of interest" description="Disordered" evidence="1">
    <location>
        <begin position="1"/>
        <end position="56"/>
    </location>
</feature>
<evidence type="ECO:0000313" key="2">
    <source>
        <dbReference type="EMBL" id="JAD54662.1"/>
    </source>
</evidence>